<keyword evidence="6 9" id="KW-0865">Zymogen</keyword>
<evidence type="ECO:0000256" key="6">
    <source>
        <dbReference type="ARBA" id="ARBA00023145"/>
    </source>
</evidence>
<dbReference type="InterPro" id="IPR029055">
    <property type="entry name" value="Ntn_hydrolases_N"/>
</dbReference>
<dbReference type="EC" id="3.4.19.13" evidence="9"/>
<dbReference type="InterPro" id="IPR043138">
    <property type="entry name" value="GGT_lsub"/>
</dbReference>
<dbReference type="PRINTS" id="PR01210">
    <property type="entry name" value="GGTRANSPTASE"/>
</dbReference>
<comment type="similarity">
    <text evidence="3 9">Belongs to the gamma-glutamyltransferase family.</text>
</comment>
<keyword evidence="10" id="KW-0812">Transmembrane</keyword>
<evidence type="ECO:0000256" key="10">
    <source>
        <dbReference type="SAM" id="Phobius"/>
    </source>
</evidence>
<comment type="subunit">
    <text evidence="9">This enzyme consists of two polypeptide chains, which are synthesized in precursor form from a single polypeptide.</text>
</comment>
<evidence type="ECO:0000256" key="1">
    <source>
        <dbReference type="ARBA" id="ARBA00001049"/>
    </source>
</evidence>
<comment type="caution">
    <text evidence="11">The sequence shown here is derived from an EMBL/GenBank/DDBJ whole genome shotgun (WGS) entry which is preliminary data.</text>
</comment>
<dbReference type="PANTHER" id="PTHR43199">
    <property type="entry name" value="GLUTATHIONE HYDROLASE"/>
    <property type="match status" value="1"/>
</dbReference>
<keyword evidence="9" id="KW-0317">Glutathione biosynthesis</keyword>
<feature type="transmembrane region" description="Helical" evidence="10">
    <location>
        <begin position="31"/>
        <end position="47"/>
    </location>
</feature>
<sequence>MIEYIYHQIAYFSKEQAITSMYNFNIKKSKYLSLFLISLTFVLAGCVQKRLGMDGKRYYHNGMVVCAYPDAARVGVDILKKGGNAVDAAVAVHFALAVTLPEAGNIGGGGFMVYRSKTGESNTLDFREKGPLAASADMYLDSAGNVIPDMSLYTHKASGVPGSVDGMIQAHQKYGTLKWADLVQPAIELARKGFKITKHLAADLNRTGPQFKKLNPGKSYLIKEGDWHEGDTLVQEDLAKTLEQIRDKGRDGFYDGVVADQLIAEMNSGGGLISKTDLKNYHSVWRNAITGNYKGYKIITMPPPSSGGVALLQLLRSVEHYPLKKWGFNQDSTVRLIVEAERRVYADRSKYLGDPDFYKVPVDSLLKPDYIASRMSNFSWDAATPSTSIQPGTFVGYESDQTTHYSIVDREGNAVSITTTLNDSFGSRIFVQGAGFLLNNEMDDFSSKPGVPNMYGLIGGKANSIQPGKRMLSSMTPTIVEKDGRLFMIVGTPGGSTIITSVFQTIINVIEFNQDMQQAVASKRFHHQWLPDEIEAEKGALDSATVVKLQQKGYKVTGSGGIGRVDAILQTRPGYYQGGADPRGDDTKLGF</sequence>
<dbReference type="PANTHER" id="PTHR43199:SF1">
    <property type="entry name" value="GLUTATHIONE HYDROLASE PROENZYME"/>
    <property type="match status" value="1"/>
</dbReference>
<comment type="catalytic activity">
    <reaction evidence="2 9">
        <text>glutathione + H2O = L-cysteinylglycine + L-glutamate</text>
        <dbReference type="Rhea" id="RHEA:28807"/>
        <dbReference type="ChEBI" id="CHEBI:15377"/>
        <dbReference type="ChEBI" id="CHEBI:29985"/>
        <dbReference type="ChEBI" id="CHEBI:57925"/>
        <dbReference type="ChEBI" id="CHEBI:61694"/>
        <dbReference type="EC" id="3.4.19.13"/>
    </reaction>
</comment>
<dbReference type="InterPro" id="IPR000101">
    <property type="entry name" value="GGT_peptidase"/>
</dbReference>
<dbReference type="NCBIfam" id="TIGR00066">
    <property type="entry name" value="g_glut_trans"/>
    <property type="match status" value="1"/>
</dbReference>
<evidence type="ECO:0000256" key="2">
    <source>
        <dbReference type="ARBA" id="ARBA00001089"/>
    </source>
</evidence>
<comment type="catalytic activity">
    <reaction evidence="1 9">
        <text>an S-substituted glutathione + H2O = an S-substituted L-cysteinylglycine + L-glutamate</text>
        <dbReference type="Rhea" id="RHEA:59468"/>
        <dbReference type="ChEBI" id="CHEBI:15377"/>
        <dbReference type="ChEBI" id="CHEBI:29985"/>
        <dbReference type="ChEBI" id="CHEBI:90779"/>
        <dbReference type="ChEBI" id="CHEBI:143103"/>
        <dbReference type="EC" id="3.4.19.13"/>
    </reaction>
</comment>
<keyword evidence="7 9" id="KW-0012">Acyltransferase</keyword>
<dbReference type="EC" id="2.3.2.2" evidence="9"/>
<dbReference type="Proteomes" id="UP001247620">
    <property type="component" value="Unassembled WGS sequence"/>
</dbReference>
<organism evidence="11 12">
    <name type="scientific">Mucilaginibacter pocheonensis</name>
    <dbReference type="NCBI Taxonomy" id="398050"/>
    <lineage>
        <taxon>Bacteria</taxon>
        <taxon>Pseudomonadati</taxon>
        <taxon>Bacteroidota</taxon>
        <taxon>Sphingobacteriia</taxon>
        <taxon>Sphingobacteriales</taxon>
        <taxon>Sphingobacteriaceae</taxon>
        <taxon>Mucilaginibacter</taxon>
    </lineage>
</organism>
<dbReference type="PROSITE" id="PS00462">
    <property type="entry name" value="G_GLU_TRANSPEPTIDASE"/>
    <property type="match status" value="1"/>
</dbReference>
<dbReference type="GO" id="GO:0103068">
    <property type="term" value="F:leukotriene C4 gamma-glutamyl transferase activity"/>
    <property type="evidence" value="ECO:0007669"/>
    <property type="project" value="UniProtKB-EC"/>
</dbReference>
<accession>A0ABU1T4Y1</accession>
<keyword evidence="10" id="KW-0472">Membrane</keyword>
<comment type="PTM">
    <text evidence="9">Cleaved by autocatalysis into a large and a small subunit.</text>
</comment>
<evidence type="ECO:0000256" key="9">
    <source>
        <dbReference type="RuleBase" id="RU368036"/>
    </source>
</evidence>
<keyword evidence="10" id="KW-1133">Transmembrane helix</keyword>
<name>A0ABU1T4Y1_9SPHI</name>
<proteinExistence type="inferred from homology"/>
<dbReference type="SUPFAM" id="SSF56235">
    <property type="entry name" value="N-terminal nucleophile aminohydrolases (Ntn hydrolases)"/>
    <property type="match status" value="1"/>
</dbReference>
<dbReference type="EMBL" id="JAVDUU010000001">
    <property type="protein sequence ID" value="MDR6940280.1"/>
    <property type="molecule type" value="Genomic_DNA"/>
</dbReference>
<evidence type="ECO:0000256" key="3">
    <source>
        <dbReference type="ARBA" id="ARBA00009381"/>
    </source>
</evidence>
<dbReference type="InterPro" id="IPR055262">
    <property type="entry name" value="GGT_CS"/>
</dbReference>
<protein>
    <recommendedName>
        <fullName evidence="9">Glutathione hydrolase proenzyme</fullName>
        <ecNumber evidence="9">2.3.2.2</ecNumber>
        <ecNumber evidence="9">3.4.19.13</ecNumber>
    </recommendedName>
    <component>
        <recommendedName>
            <fullName evidence="9">Glutathione hydrolase large chain</fullName>
        </recommendedName>
    </component>
    <component>
        <recommendedName>
            <fullName evidence="9">Glutathione hydrolase small chain</fullName>
        </recommendedName>
    </component>
</protein>
<evidence type="ECO:0000256" key="5">
    <source>
        <dbReference type="ARBA" id="ARBA00022801"/>
    </source>
</evidence>
<comment type="catalytic activity">
    <reaction evidence="8 9">
        <text>an N-terminal (5-L-glutamyl)-[peptide] + an alpha-amino acid = 5-L-glutamyl amino acid + an N-terminal L-alpha-aminoacyl-[peptide]</text>
        <dbReference type="Rhea" id="RHEA:23904"/>
        <dbReference type="Rhea" id="RHEA-COMP:9780"/>
        <dbReference type="Rhea" id="RHEA-COMP:9795"/>
        <dbReference type="ChEBI" id="CHEBI:77644"/>
        <dbReference type="ChEBI" id="CHEBI:78597"/>
        <dbReference type="ChEBI" id="CHEBI:78599"/>
        <dbReference type="ChEBI" id="CHEBI:78608"/>
        <dbReference type="EC" id="2.3.2.2"/>
    </reaction>
</comment>
<keyword evidence="5 9" id="KW-0378">Hydrolase</keyword>
<dbReference type="GO" id="GO:0036374">
    <property type="term" value="F:glutathione hydrolase activity"/>
    <property type="evidence" value="ECO:0007669"/>
    <property type="project" value="UniProtKB-EC"/>
</dbReference>
<evidence type="ECO:0000256" key="8">
    <source>
        <dbReference type="ARBA" id="ARBA00047417"/>
    </source>
</evidence>
<evidence type="ECO:0000256" key="7">
    <source>
        <dbReference type="ARBA" id="ARBA00023315"/>
    </source>
</evidence>
<evidence type="ECO:0000313" key="11">
    <source>
        <dbReference type="EMBL" id="MDR6940280.1"/>
    </source>
</evidence>
<keyword evidence="12" id="KW-1185">Reference proteome</keyword>
<evidence type="ECO:0000313" key="12">
    <source>
        <dbReference type="Proteomes" id="UP001247620"/>
    </source>
</evidence>
<dbReference type="InterPro" id="IPR051792">
    <property type="entry name" value="GGT_bact"/>
</dbReference>
<dbReference type="Gene3D" id="1.10.246.130">
    <property type="match status" value="1"/>
</dbReference>
<evidence type="ECO:0000256" key="4">
    <source>
        <dbReference type="ARBA" id="ARBA00022679"/>
    </source>
</evidence>
<reference evidence="11 12" key="1">
    <citation type="submission" date="2023-07" db="EMBL/GenBank/DDBJ databases">
        <title>Sorghum-associated microbial communities from plants grown in Nebraska, USA.</title>
        <authorList>
            <person name="Schachtman D."/>
        </authorList>
    </citation>
    <scope>NUCLEOTIDE SEQUENCE [LARGE SCALE GENOMIC DNA]</scope>
    <source>
        <strain evidence="11 12">3262</strain>
    </source>
</reference>
<gene>
    <name evidence="11" type="ORF">J2W55_000108</name>
</gene>
<comment type="pathway">
    <text evidence="9">Sulfur metabolism; glutathione metabolism.</text>
</comment>
<dbReference type="InterPro" id="IPR043137">
    <property type="entry name" value="GGT_ssub_C"/>
</dbReference>
<dbReference type="Gene3D" id="3.60.20.40">
    <property type="match status" value="1"/>
</dbReference>
<keyword evidence="4 9" id="KW-0808">Transferase</keyword>
<dbReference type="Pfam" id="PF01019">
    <property type="entry name" value="G_glu_transpept"/>
    <property type="match status" value="1"/>
</dbReference>